<name>A0A9W9YGU7_9CNID</name>
<dbReference type="AlphaFoldDB" id="A0A9W9YGU7"/>
<dbReference type="EMBL" id="MU827779">
    <property type="protein sequence ID" value="KAJ7339359.1"/>
    <property type="molecule type" value="Genomic_DNA"/>
</dbReference>
<organism evidence="1 2">
    <name type="scientific">Desmophyllum pertusum</name>
    <dbReference type="NCBI Taxonomy" id="174260"/>
    <lineage>
        <taxon>Eukaryota</taxon>
        <taxon>Metazoa</taxon>
        <taxon>Cnidaria</taxon>
        <taxon>Anthozoa</taxon>
        <taxon>Hexacorallia</taxon>
        <taxon>Scleractinia</taxon>
        <taxon>Caryophylliina</taxon>
        <taxon>Caryophylliidae</taxon>
        <taxon>Desmophyllum</taxon>
    </lineage>
</organism>
<sequence length="846" mass="96280">MIVQLARVAGGCPDFVGVQGEDWLSVHIDELCPPIEEMLSIEAVMGRSVSTIFKSALHKTEYNLTVSQLLTSCVQEAASRIKDDETTLGRATRRIELLLKLLTSRTKNDEGCFEMVLAERLCQLLQEKDQRIENEGNEWLQTEALSRTLQETGTFKKALWRRFQSVVAPILAEVIAYVDRDGNLELAAHADPWVFNLWLKIFRDSSLTDLKYDMFMTQEGDVSMVRRKVPVLKSGYRSHGFQSRFPFSWLLKVRIDELCRDARRIAANSHETVIECLRRLLNNSNVNQFVSEAITEGDEESVVACYLYDFTHMMYKPQDEGELEVVQRAITAAAKEIQNSIQTPGESFIMDLAMVHVAHSRIQQRLNCLSLLLQAKPDIVPDLLSRFSWDENEVIVDALALQMCLERMEICPEDVEDISQRQAWCDLVLSVKMPVVETINKSFMGDKARVGEKMESILTQCGCMWQRLSAVRMFIEHVYPSKMDPQDLQRILQLWKDLGDRTDFSKTESLNILERFLVSCSDDSSQRLQADKPEDHAKFIHRCNAFFMEIVSVFCFGEDVRNLDPDVFEMLMGCVTGSQSTRETKEFSPFPGFATDSSPVVRSFLLQQLINSSDEKAKKHLERFLYKAQGLSSEMPHLLNVCLLAVQCMENSCASTLAKFANLELHISIDTVNRFCQDALPIFEKDFTSSDELDVVSLEAIAKARCTLGMTAEFLYKSCVSDDENWGKEETRKALGDLFATVQALCTSGRSRSPAVFLLKQLVKRYGGNSIVTVSQNEELSWIVPAEFQRREDEGITLDRFLVYGERYREVRDSLARAILSDNTDELIASHEALLDEIPQYMSKIS</sequence>
<gene>
    <name evidence="1" type="ORF">OS493_005753</name>
</gene>
<proteinExistence type="predicted"/>
<dbReference type="GO" id="GO:0004842">
    <property type="term" value="F:ubiquitin-protein transferase activity"/>
    <property type="evidence" value="ECO:0007669"/>
    <property type="project" value="InterPro"/>
</dbReference>
<dbReference type="GO" id="GO:0016887">
    <property type="term" value="F:ATP hydrolysis activity"/>
    <property type="evidence" value="ECO:0007669"/>
    <property type="project" value="InterPro"/>
</dbReference>
<dbReference type="Proteomes" id="UP001163046">
    <property type="component" value="Unassembled WGS sequence"/>
</dbReference>
<accession>A0A9W9YGU7</accession>
<dbReference type="OrthoDB" id="5981496at2759"/>
<evidence type="ECO:0000313" key="1">
    <source>
        <dbReference type="EMBL" id="KAJ7339359.1"/>
    </source>
</evidence>
<evidence type="ECO:0000313" key="2">
    <source>
        <dbReference type="Proteomes" id="UP001163046"/>
    </source>
</evidence>
<comment type="caution">
    <text evidence="1">The sequence shown here is derived from an EMBL/GenBank/DDBJ whole genome shotgun (WGS) entry which is preliminary data.</text>
</comment>
<reference evidence="1" key="1">
    <citation type="submission" date="2023-01" db="EMBL/GenBank/DDBJ databases">
        <title>Genome assembly of the deep-sea coral Lophelia pertusa.</title>
        <authorList>
            <person name="Herrera S."/>
            <person name="Cordes E."/>
        </authorList>
    </citation>
    <scope>NUCLEOTIDE SEQUENCE</scope>
    <source>
        <strain evidence="1">USNM1676648</strain>
        <tissue evidence="1">Polyp</tissue>
    </source>
</reference>
<dbReference type="InterPro" id="IPR031248">
    <property type="entry name" value="RNF213"/>
</dbReference>
<dbReference type="PANTHER" id="PTHR22605">
    <property type="entry name" value="RZ-TYPE DOMAIN-CONTAINING PROTEIN"/>
    <property type="match status" value="1"/>
</dbReference>
<protein>
    <submittedName>
        <fullName evidence="1">Uncharacterized protein</fullName>
    </submittedName>
</protein>
<keyword evidence="2" id="KW-1185">Reference proteome</keyword>
<dbReference type="PANTHER" id="PTHR22605:SF16">
    <property type="entry name" value="E3 UBIQUITIN-PROTEIN LIGASE RNF213"/>
    <property type="match status" value="1"/>
</dbReference>